<dbReference type="Proteomes" id="UP000214353">
    <property type="component" value="Segment"/>
</dbReference>
<accession>Q0N496</accession>
<feature type="compositionally biased region" description="Pro residues" evidence="1">
    <location>
        <begin position="259"/>
        <end position="272"/>
    </location>
</feature>
<feature type="compositionally biased region" description="Low complexity" evidence="1">
    <location>
        <begin position="187"/>
        <end position="201"/>
    </location>
</feature>
<evidence type="ECO:0000256" key="1">
    <source>
        <dbReference type="SAM" id="MobiDB-lite"/>
    </source>
</evidence>
<feature type="region of interest" description="Disordered" evidence="1">
    <location>
        <begin position="187"/>
        <end position="275"/>
    </location>
</feature>
<dbReference type="KEGG" id="vg:5141863"/>
<dbReference type="GO" id="GO:0051016">
    <property type="term" value="P:barbed-end actin filament capping"/>
    <property type="evidence" value="ECO:0007669"/>
    <property type="project" value="TreeGrafter"/>
</dbReference>
<evidence type="ECO:0000313" key="4">
    <source>
        <dbReference type="Proteomes" id="UP000214353"/>
    </source>
</evidence>
<feature type="compositionally biased region" description="Polar residues" evidence="1">
    <location>
        <begin position="202"/>
        <end position="215"/>
    </location>
</feature>
<dbReference type="PANTHER" id="PTHR47102:SF2">
    <property type="entry name" value="PROTEIN BNI1"/>
    <property type="match status" value="1"/>
</dbReference>
<dbReference type="RefSeq" id="YP_717540.1">
    <property type="nucleotide sequence ID" value="NC_008293.1"/>
</dbReference>
<feature type="compositionally biased region" description="Pro residues" evidence="1">
    <location>
        <begin position="223"/>
        <end position="232"/>
    </location>
</feature>
<organism evidence="3 4">
    <name type="scientific">Clanis bilineata nucleopolyhedrovirus</name>
    <dbReference type="NCBI Taxonomy" id="1307957"/>
    <lineage>
        <taxon>Viruses</taxon>
        <taxon>Viruses incertae sedis</taxon>
        <taxon>Naldaviricetes</taxon>
        <taxon>Lefavirales</taxon>
        <taxon>Baculoviridae</taxon>
        <taxon>Alphabaculovirus</taxon>
        <taxon>Alphabaculovirus clabilineatae</taxon>
    </lineage>
</organism>
<keyword evidence="4" id="KW-1185">Reference proteome</keyword>
<protein>
    <submittedName>
        <fullName evidence="3">ORF1629</fullName>
    </submittedName>
</protein>
<dbReference type="InterPro" id="IPR051661">
    <property type="entry name" value="Actin_filament_regulator"/>
</dbReference>
<dbReference type="InterPro" id="IPR003124">
    <property type="entry name" value="WH2_dom"/>
</dbReference>
<sequence length="479" mass="53250">MHSTDSMEVNEDTMSIHTVLNTMNVDWKSFFKRIKYPKIISLRESVSRSHGNKIRLTRRDAYELVQLANKIYDDTVILTTSSLRSSPGGAVDTMDIDVVVESENLHKLETIVKSLDRRNRYYSPLSQIVNTLKSNPSNINDVSLYEQFFKLYKQYIEDIRASASASQQINKIFQDIVNLDTNLSPTVASSPTTTSVIKTTTEQLPTTTSVSTIVADTQAMPSFVPPPPPLPPTQDFISSIAPPPPPLPMSVRPQSEGSLPPPPPPPPPPPQFEIPAETSNMANILFPTTGPPSLPSAATTLTPSKDPHAELMDAVRNFKTKLRPAKEQSALTPSTPAVPQLDLRSQLMQDIKNPKKRLKKTESIATTVREPSVVEAANPIAQILMRRSKLALSSAGEESAGSDTGDWNVSKQRLKELRDINVSYKNKILESELDNERLNSLYEAANSVLRRRQVSLDDEFKVLEYYRDIDSILEQESSA</sequence>
<evidence type="ECO:0000313" key="3">
    <source>
        <dbReference type="EMBL" id="ABF47347.1"/>
    </source>
</evidence>
<reference evidence="3 4" key="1">
    <citation type="journal article" date="2009" name="BMC Genomics">
        <title>Genomic sequence, organization and characteristics of a new nucleopolyhedrovirus isolated from Clanis bilineata larva.</title>
        <authorList>
            <person name="Zhu S.Y."/>
            <person name="Yi J.P."/>
            <person name="Shen W.D."/>
            <person name="Wang L.Q."/>
            <person name="He H.G."/>
            <person name="Wang Y."/>
            <person name="Li B."/>
            <person name="Wang W.B."/>
        </authorList>
    </citation>
    <scope>NUCLEOTIDE SEQUENCE [LARGE SCALE GENOMIC DNA]</scope>
    <source>
        <strain evidence="3">DZ1</strain>
    </source>
</reference>
<name>Q0N496_9ABAC</name>
<dbReference type="PANTHER" id="PTHR47102">
    <property type="entry name" value="PROTEIN BNI1"/>
    <property type="match status" value="1"/>
</dbReference>
<evidence type="ECO:0000259" key="2">
    <source>
        <dbReference type="PROSITE" id="PS51082"/>
    </source>
</evidence>
<dbReference type="PROSITE" id="PS51082">
    <property type="entry name" value="WH2"/>
    <property type="match status" value="1"/>
</dbReference>
<proteinExistence type="predicted"/>
<feature type="domain" description="WH2" evidence="2">
    <location>
        <begin position="343"/>
        <end position="361"/>
    </location>
</feature>
<dbReference type="GO" id="GO:0003779">
    <property type="term" value="F:actin binding"/>
    <property type="evidence" value="ECO:0007669"/>
    <property type="project" value="InterPro"/>
</dbReference>
<dbReference type="GeneID" id="5141863"/>
<dbReference type="EMBL" id="DQ504428">
    <property type="protein sequence ID" value="ABF47347.1"/>
    <property type="molecule type" value="Genomic_DNA"/>
</dbReference>